<sequence>MEADIYLIVGGNPTRAPTTPLPTDVQCPDYVAALAYDDDDCPDPIVLTASYPHCGQVGLDVGDLCEGDGECGTTNGVDNCEDAAGDMKADIYRRRRTRRSAPTAMVCPDYLEEVDLDDCPDPVVLTASYPHCGSPHLTIGDMCEGDNECGTPNGLDNCPDAAGDMEADIYLIVGGNPTRAPTTPLPTDVQCPDYVAALAYDDDDCPILSL</sequence>
<accession>A0ABR1FN84</accession>
<evidence type="ECO:0000313" key="1">
    <source>
        <dbReference type="EMBL" id="KAK7233920.1"/>
    </source>
</evidence>
<keyword evidence="2" id="KW-1185">Reference proteome</keyword>
<reference evidence="1 2" key="1">
    <citation type="submission" date="2024-03" db="EMBL/GenBank/DDBJ databases">
        <title>Aureococcus anophagefferens CCMP1851 and Kratosvirus quantuckense: Draft genome of a second virus-susceptible host strain in the model system.</title>
        <authorList>
            <person name="Chase E."/>
            <person name="Truchon A.R."/>
            <person name="Schepens W."/>
            <person name="Wilhelm S.W."/>
        </authorList>
    </citation>
    <scope>NUCLEOTIDE SEQUENCE [LARGE SCALE GENOMIC DNA]</scope>
    <source>
        <strain evidence="1 2">CCMP1851</strain>
    </source>
</reference>
<proteinExistence type="predicted"/>
<name>A0ABR1FN84_AURAN</name>
<evidence type="ECO:0000313" key="2">
    <source>
        <dbReference type="Proteomes" id="UP001363151"/>
    </source>
</evidence>
<comment type="caution">
    <text evidence="1">The sequence shown here is derived from an EMBL/GenBank/DDBJ whole genome shotgun (WGS) entry which is preliminary data.</text>
</comment>
<protein>
    <submittedName>
        <fullName evidence="1">Uncharacterized protein</fullName>
    </submittedName>
</protein>
<dbReference type="Proteomes" id="UP001363151">
    <property type="component" value="Unassembled WGS sequence"/>
</dbReference>
<organism evidence="1 2">
    <name type="scientific">Aureococcus anophagefferens</name>
    <name type="common">Harmful bloom alga</name>
    <dbReference type="NCBI Taxonomy" id="44056"/>
    <lineage>
        <taxon>Eukaryota</taxon>
        <taxon>Sar</taxon>
        <taxon>Stramenopiles</taxon>
        <taxon>Ochrophyta</taxon>
        <taxon>Pelagophyceae</taxon>
        <taxon>Pelagomonadales</taxon>
        <taxon>Pelagomonadaceae</taxon>
        <taxon>Aureococcus</taxon>
    </lineage>
</organism>
<dbReference type="EMBL" id="JBBJCI010000354">
    <property type="protein sequence ID" value="KAK7233920.1"/>
    <property type="molecule type" value="Genomic_DNA"/>
</dbReference>
<gene>
    <name evidence="1" type="ORF">SO694_00103090</name>
</gene>